<evidence type="ECO:0000259" key="11">
    <source>
        <dbReference type="Pfam" id="PF07730"/>
    </source>
</evidence>
<dbReference type="RefSeq" id="WP_210157797.1">
    <property type="nucleotide sequence ID" value="NZ_JAFCNB010000012.1"/>
</dbReference>
<feature type="domain" description="Signal transduction histidine kinase subgroup 3 dimerisation and phosphoacceptor" evidence="11">
    <location>
        <begin position="235"/>
        <end position="299"/>
    </location>
</feature>
<dbReference type="EC" id="2.7.13.3" evidence="2"/>
<dbReference type="Proteomes" id="UP000674234">
    <property type="component" value="Unassembled WGS sequence"/>
</dbReference>
<keyword evidence="8" id="KW-0902">Two-component regulatory system</keyword>
<name>A0A940WNW4_9ACTN</name>
<dbReference type="GO" id="GO:0005524">
    <property type="term" value="F:ATP binding"/>
    <property type="evidence" value="ECO:0007669"/>
    <property type="project" value="UniProtKB-KW"/>
</dbReference>
<dbReference type="InterPro" id="IPR036890">
    <property type="entry name" value="HATPase_C_sf"/>
</dbReference>
<evidence type="ECO:0000256" key="8">
    <source>
        <dbReference type="ARBA" id="ARBA00023012"/>
    </source>
</evidence>
<dbReference type="Pfam" id="PF07730">
    <property type="entry name" value="HisKA_3"/>
    <property type="match status" value="1"/>
</dbReference>
<reference evidence="12" key="1">
    <citation type="submission" date="2021-02" db="EMBL/GenBank/DDBJ databases">
        <title>Draft genome sequence of Microbispora sp. RL4-1S isolated from rice leaves in Thailand.</title>
        <authorList>
            <person name="Muangham S."/>
            <person name="Duangmal K."/>
        </authorList>
    </citation>
    <scope>NUCLEOTIDE SEQUENCE</scope>
    <source>
        <strain evidence="12">RL4-1S</strain>
    </source>
</reference>
<evidence type="ECO:0000256" key="9">
    <source>
        <dbReference type="SAM" id="Phobius"/>
    </source>
</evidence>
<evidence type="ECO:0000256" key="6">
    <source>
        <dbReference type="ARBA" id="ARBA00022777"/>
    </source>
</evidence>
<dbReference type="GO" id="GO:0000155">
    <property type="term" value="F:phosphorelay sensor kinase activity"/>
    <property type="evidence" value="ECO:0007669"/>
    <property type="project" value="InterPro"/>
</dbReference>
<dbReference type="InterPro" id="IPR011712">
    <property type="entry name" value="Sig_transdc_His_kin_sub3_dim/P"/>
</dbReference>
<dbReference type="CDD" id="cd16917">
    <property type="entry name" value="HATPase_UhpB-NarQ-NarX-like"/>
    <property type="match status" value="1"/>
</dbReference>
<feature type="domain" description="Histidine kinase/HSP90-like ATPase" evidence="10">
    <location>
        <begin position="347"/>
        <end position="439"/>
    </location>
</feature>
<protein>
    <recommendedName>
        <fullName evidence="2">histidine kinase</fullName>
        <ecNumber evidence="2">2.7.13.3</ecNumber>
    </recommendedName>
</protein>
<keyword evidence="9" id="KW-1133">Transmembrane helix</keyword>
<dbReference type="InterPro" id="IPR050482">
    <property type="entry name" value="Sensor_HK_TwoCompSys"/>
</dbReference>
<dbReference type="Gene3D" id="3.30.565.10">
    <property type="entry name" value="Histidine kinase-like ATPase, C-terminal domain"/>
    <property type="match status" value="1"/>
</dbReference>
<proteinExistence type="predicted"/>
<evidence type="ECO:0000256" key="5">
    <source>
        <dbReference type="ARBA" id="ARBA00022741"/>
    </source>
</evidence>
<keyword evidence="4" id="KW-0808">Transferase</keyword>
<dbReference type="EMBL" id="JAFCNB010000012">
    <property type="protein sequence ID" value="MBP2706518.1"/>
    <property type="molecule type" value="Genomic_DNA"/>
</dbReference>
<dbReference type="Gene3D" id="1.20.5.1930">
    <property type="match status" value="1"/>
</dbReference>
<keyword evidence="7" id="KW-0067">ATP-binding</keyword>
<keyword evidence="3" id="KW-0597">Phosphoprotein</keyword>
<dbReference type="SUPFAM" id="SSF55874">
    <property type="entry name" value="ATPase domain of HSP90 chaperone/DNA topoisomerase II/histidine kinase"/>
    <property type="match status" value="1"/>
</dbReference>
<feature type="transmembrane region" description="Helical" evidence="9">
    <location>
        <begin position="12"/>
        <end position="32"/>
    </location>
</feature>
<evidence type="ECO:0000256" key="3">
    <source>
        <dbReference type="ARBA" id="ARBA00022553"/>
    </source>
</evidence>
<comment type="caution">
    <text evidence="12">The sequence shown here is derived from an EMBL/GenBank/DDBJ whole genome shotgun (WGS) entry which is preliminary data.</text>
</comment>
<evidence type="ECO:0000259" key="10">
    <source>
        <dbReference type="Pfam" id="PF02518"/>
    </source>
</evidence>
<keyword evidence="9" id="KW-0472">Membrane</keyword>
<keyword evidence="13" id="KW-1185">Reference proteome</keyword>
<comment type="catalytic activity">
    <reaction evidence="1">
        <text>ATP + protein L-histidine = ADP + protein N-phospho-L-histidine.</text>
        <dbReference type="EC" id="2.7.13.3"/>
    </reaction>
</comment>
<dbReference type="GO" id="GO:0046983">
    <property type="term" value="F:protein dimerization activity"/>
    <property type="evidence" value="ECO:0007669"/>
    <property type="project" value="InterPro"/>
</dbReference>
<feature type="transmembrane region" description="Helical" evidence="9">
    <location>
        <begin position="64"/>
        <end position="80"/>
    </location>
</feature>
<feature type="transmembrane region" description="Helical" evidence="9">
    <location>
        <begin position="87"/>
        <end position="102"/>
    </location>
</feature>
<keyword evidence="9" id="KW-0812">Transmembrane</keyword>
<gene>
    <name evidence="12" type="ORF">JOL79_22165</name>
</gene>
<keyword evidence="6 12" id="KW-0418">Kinase</keyword>
<dbReference type="InterPro" id="IPR003594">
    <property type="entry name" value="HATPase_dom"/>
</dbReference>
<sequence>MIGIRRLVTDGGVVAVVVVAGLLMGATALLNVPTPMERLPKSANAEWMVLLKRFGTEENWRQQVLWWWLSLAPTAAAVFVRHRRPMTAFALAVLGSVAHVLSPALPHLPADLVVALALYGVAAAAADRRVSLALLSAAQIGLYGLALAAVNGLPDGKFGKYALVEPPDLFPVLEQDNLLLLAASQAVVPALLLAVAWTAGDGARTRRAHLATLRERAADLAREQEQRTALAVAAERGRIARELHDVVAHGLSVMVVQAQGGRAALNRHPERTGAALDTVITTGRASLAEMRRLLSLVRQDLGADDPARAPQPGLAALPELVDRVRAGGTPVTFTVVGEPLMLPAAVELSAYRIVQEALTNSIKHAGPSSRCAVDLEFAHGELRIRVRDSGGPGLDVTAPPSAPGNGLRGIAERVAALGGTLHAGPSGGGFELRTTLPLETTAEMTAEMTAEATAEATAETTAETTA</sequence>
<dbReference type="PANTHER" id="PTHR24421:SF10">
    <property type="entry name" value="NITRATE_NITRITE SENSOR PROTEIN NARQ"/>
    <property type="match status" value="1"/>
</dbReference>
<feature type="transmembrane region" description="Helical" evidence="9">
    <location>
        <begin position="178"/>
        <end position="199"/>
    </location>
</feature>
<evidence type="ECO:0000256" key="2">
    <source>
        <dbReference type="ARBA" id="ARBA00012438"/>
    </source>
</evidence>
<feature type="transmembrane region" description="Helical" evidence="9">
    <location>
        <begin position="132"/>
        <end position="153"/>
    </location>
</feature>
<dbReference type="AlphaFoldDB" id="A0A940WNW4"/>
<dbReference type="Pfam" id="PF02518">
    <property type="entry name" value="HATPase_c"/>
    <property type="match status" value="1"/>
</dbReference>
<evidence type="ECO:0000256" key="1">
    <source>
        <dbReference type="ARBA" id="ARBA00000085"/>
    </source>
</evidence>
<evidence type="ECO:0000256" key="4">
    <source>
        <dbReference type="ARBA" id="ARBA00022679"/>
    </source>
</evidence>
<accession>A0A940WNW4</accession>
<dbReference type="PANTHER" id="PTHR24421">
    <property type="entry name" value="NITRATE/NITRITE SENSOR PROTEIN NARX-RELATED"/>
    <property type="match status" value="1"/>
</dbReference>
<evidence type="ECO:0000313" key="12">
    <source>
        <dbReference type="EMBL" id="MBP2706518.1"/>
    </source>
</evidence>
<keyword evidence="5" id="KW-0547">Nucleotide-binding</keyword>
<evidence type="ECO:0000313" key="13">
    <source>
        <dbReference type="Proteomes" id="UP000674234"/>
    </source>
</evidence>
<evidence type="ECO:0000256" key="7">
    <source>
        <dbReference type="ARBA" id="ARBA00022840"/>
    </source>
</evidence>
<dbReference type="GO" id="GO:0016020">
    <property type="term" value="C:membrane"/>
    <property type="evidence" value="ECO:0007669"/>
    <property type="project" value="InterPro"/>
</dbReference>
<organism evidence="12 13">
    <name type="scientific">Microbispora oryzae</name>
    <dbReference type="NCBI Taxonomy" id="2806554"/>
    <lineage>
        <taxon>Bacteria</taxon>
        <taxon>Bacillati</taxon>
        <taxon>Actinomycetota</taxon>
        <taxon>Actinomycetes</taxon>
        <taxon>Streptosporangiales</taxon>
        <taxon>Streptosporangiaceae</taxon>
        <taxon>Microbispora</taxon>
    </lineage>
</organism>